<dbReference type="NCBIfam" id="NF005568">
    <property type="entry name" value="PRK07239.1"/>
    <property type="match status" value="1"/>
</dbReference>
<organism evidence="3 4">
    <name type="scientific">Kocuria sediminis</name>
    <dbReference type="NCBI Taxonomy" id="1038857"/>
    <lineage>
        <taxon>Bacteria</taxon>
        <taxon>Bacillati</taxon>
        <taxon>Actinomycetota</taxon>
        <taxon>Actinomycetes</taxon>
        <taxon>Micrococcales</taxon>
        <taxon>Micrococcaceae</taxon>
        <taxon>Kocuria</taxon>
    </lineage>
</organism>
<accession>A0A6N8GW36</accession>
<name>A0A6N8GW36_9MICC</name>
<dbReference type="InterPro" id="IPR036108">
    <property type="entry name" value="4pyrrol_syn_uPrphyn_synt_sf"/>
</dbReference>
<dbReference type="PANTHER" id="PTHR40082">
    <property type="entry name" value="BLR5956 PROTEIN"/>
    <property type="match status" value="1"/>
</dbReference>
<protein>
    <submittedName>
        <fullName evidence="3">Uroporphyrinogen-III synthase</fullName>
        <ecNumber evidence="3">4.2.1.75</ecNumber>
    </submittedName>
</protein>
<dbReference type="PANTHER" id="PTHR40082:SF1">
    <property type="entry name" value="BLR5956 PROTEIN"/>
    <property type="match status" value="1"/>
</dbReference>
<gene>
    <name evidence="3" type="ORF">GMA12_17990</name>
</gene>
<keyword evidence="3" id="KW-0456">Lyase</keyword>
<reference evidence="3 4" key="1">
    <citation type="submission" date="2019-12" db="EMBL/GenBank/DDBJ databases">
        <authorList>
            <person name="Shi Y."/>
        </authorList>
    </citation>
    <scope>NUCLEOTIDE SEQUENCE [LARGE SCALE GENOMIC DNA]</scope>
    <source>
        <strain evidence="3 4">JCM 17929</strain>
    </source>
</reference>
<proteinExistence type="predicted"/>
<dbReference type="SUPFAM" id="SSF69618">
    <property type="entry name" value="HemD-like"/>
    <property type="match status" value="1"/>
</dbReference>
<dbReference type="Gene3D" id="3.40.50.10090">
    <property type="match status" value="2"/>
</dbReference>
<feature type="region of interest" description="Disordered" evidence="1">
    <location>
        <begin position="276"/>
        <end position="295"/>
    </location>
</feature>
<dbReference type="GO" id="GO:0004852">
    <property type="term" value="F:uroporphyrinogen-III synthase activity"/>
    <property type="evidence" value="ECO:0007669"/>
    <property type="project" value="UniProtKB-EC"/>
</dbReference>
<dbReference type="Pfam" id="PF02602">
    <property type="entry name" value="HEM4"/>
    <property type="match status" value="1"/>
</dbReference>
<evidence type="ECO:0000313" key="3">
    <source>
        <dbReference type="EMBL" id="MUN65004.1"/>
    </source>
</evidence>
<dbReference type="EC" id="4.2.1.75" evidence="3"/>
<dbReference type="Proteomes" id="UP000436989">
    <property type="component" value="Unassembled WGS sequence"/>
</dbReference>
<evidence type="ECO:0000256" key="1">
    <source>
        <dbReference type="SAM" id="MobiDB-lite"/>
    </source>
</evidence>
<feature type="domain" description="Tetrapyrrole biosynthesis uroporphyrinogen III synthase" evidence="2">
    <location>
        <begin position="27"/>
        <end position="267"/>
    </location>
</feature>
<dbReference type="InterPro" id="IPR039793">
    <property type="entry name" value="UROS/Hem4"/>
</dbReference>
<sequence length="295" mass="31150">MAAEQQLPLTGRVVGVTAHRRSEDQIAALERRGARVIHAPALKVEPVGEDAGLAASSRAMFDARPDLVLLTTGYGLRRWHDAAEAQGFDADLLLCLREAAVYVRGPKGRGAVRGLGLEDAGMSADETTEGLVDLVLAEHGGDLSGRTVGLQLHGIADVVQRRRLTDAGAKVLTVTPYRWASADDAGQVPVLVREAAAGRVDAVTFTAAPAVDALFSTAEEIGLHEELLGAFRRGMLAATVGPVTAAPLMELGIEPLVPERFRMGAMLKQLTDALAAPGATDRGPHQDPRQEPDQT</sequence>
<dbReference type="RefSeq" id="WP_156270862.1">
    <property type="nucleotide sequence ID" value="NZ_WOGU01000033.1"/>
</dbReference>
<feature type="compositionally biased region" description="Basic and acidic residues" evidence="1">
    <location>
        <begin position="282"/>
        <end position="295"/>
    </location>
</feature>
<dbReference type="AlphaFoldDB" id="A0A6N8GW36"/>
<evidence type="ECO:0000313" key="4">
    <source>
        <dbReference type="Proteomes" id="UP000436989"/>
    </source>
</evidence>
<dbReference type="EMBL" id="WOGU01000033">
    <property type="protein sequence ID" value="MUN65004.1"/>
    <property type="molecule type" value="Genomic_DNA"/>
</dbReference>
<dbReference type="InterPro" id="IPR003754">
    <property type="entry name" value="4pyrrol_synth_uPrphyn_synth"/>
</dbReference>
<dbReference type="GO" id="GO:0006780">
    <property type="term" value="P:uroporphyrinogen III biosynthetic process"/>
    <property type="evidence" value="ECO:0007669"/>
    <property type="project" value="InterPro"/>
</dbReference>
<comment type="caution">
    <text evidence="3">The sequence shown here is derived from an EMBL/GenBank/DDBJ whole genome shotgun (WGS) entry which is preliminary data.</text>
</comment>
<evidence type="ECO:0000259" key="2">
    <source>
        <dbReference type="Pfam" id="PF02602"/>
    </source>
</evidence>
<dbReference type="CDD" id="cd06578">
    <property type="entry name" value="HemD"/>
    <property type="match status" value="1"/>
</dbReference>
<keyword evidence="4" id="KW-1185">Reference proteome</keyword>